<evidence type="ECO:0000256" key="3">
    <source>
        <dbReference type="ARBA" id="ARBA00022448"/>
    </source>
</evidence>
<comment type="subcellular location">
    <subcellularLocation>
        <location evidence="1">Cell outer membrane</location>
    </subcellularLocation>
</comment>
<dbReference type="SUPFAM" id="SSF56954">
    <property type="entry name" value="Outer membrane efflux proteins (OEP)"/>
    <property type="match status" value="1"/>
</dbReference>
<evidence type="ECO:0000256" key="7">
    <source>
        <dbReference type="ARBA" id="ARBA00023237"/>
    </source>
</evidence>
<sequence length="478" mass="52709">MRNFWIAVSIATGLATAVCGQDAKSLTYDQALEMTLTRNPELKAASYEQEAALRERKAAYGLRLPQASVTGTYVYMGDDMSVGMNDLKGPVGGILGSLPEGLLPPAVLQQAQALLAKDWAMKLQDRSFGTVAANITVPVYTGGKINAANNAAKIKVENAAQKETQARNGLVSELTERYYGLALAMQVVEVRKQVLDGMRHHLSDAVALENNGIIAKGERLYAEVHTAEAEREYLKAQKTVETLKSALGSTLNSEESVAPASDMFILSDIEGADYFKQCALDRNPLLRQVSYAKRLATENMRLQRSEFAPQVALMGIASLYNYQVSSIMPKWAVGAGVSFKIFDGLHREYKFSAARWQIRQAEAVGEQAHNNMLTLIDKLYNEMVTYSQQLPSVDASYRFATEYLRIKDEAFKEGAAPSSDVVDARLNLAKIKIERLQAAYYYDLMLARLLEAAGISEAFSDYAKRSAAMPIRFEDESN</sequence>
<name>A0ABR7CIX6_9BACT</name>
<keyword evidence="3" id="KW-0813">Transport</keyword>
<dbReference type="InterPro" id="IPR003423">
    <property type="entry name" value="OMP_efflux"/>
</dbReference>
<gene>
    <name evidence="8" type="ORF">H8S08_01045</name>
</gene>
<dbReference type="InterPro" id="IPR051906">
    <property type="entry name" value="TolC-like"/>
</dbReference>
<reference evidence="8 9" key="1">
    <citation type="submission" date="2020-08" db="EMBL/GenBank/DDBJ databases">
        <title>Genome public.</title>
        <authorList>
            <person name="Liu C."/>
            <person name="Sun Q."/>
        </authorList>
    </citation>
    <scope>NUCLEOTIDE SEQUENCE [LARGE SCALE GENOMIC DNA]</scope>
    <source>
        <strain evidence="8 9">New-7</strain>
    </source>
</reference>
<keyword evidence="4" id="KW-1134">Transmembrane beta strand</keyword>
<protein>
    <submittedName>
        <fullName evidence="8">TolC family protein</fullName>
    </submittedName>
</protein>
<evidence type="ECO:0000313" key="9">
    <source>
        <dbReference type="Proteomes" id="UP000636891"/>
    </source>
</evidence>
<dbReference type="PANTHER" id="PTHR30026:SF5">
    <property type="entry name" value="ABC-TYPE EFFLUX SYSTEM SECRETIN COMPONENT"/>
    <property type="match status" value="1"/>
</dbReference>
<proteinExistence type="inferred from homology"/>
<dbReference type="Gene3D" id="1.20.1600.10">
    <property type="entry name" value="Outer membrane efflux proteins (OEP)"/>
    <property type="match status" value="1"/>
</dbReference>
<dbReference type="PANTHER" id="PTHR30026">
    <property type="entry name" value="OUTER MEMBRANE PROTEIN TOLC"/>
    <property type="match status" value="1"/>
</dbReference>
<dbReference type="Proteomes" id="UP000636891">
    <property type="component" value="Unassembled WGS sequence"/>
</dbReference>
<comment type="similarity">
    <text evidence="2">Belongs to the outer membrane factor (OMF) (TC 1.B.17) family.</text>
</comment>
<dbReference type="Pfam" id="PF02321">
    <property type="entry name" value="OEP"/>
    <property type="match status" value="2"/>
</dbReference>
<accession>A0ABR7CIX6</accession>
<evidence type="ECO:0000256" key="4">
    <source>
        <dbReference type="ARBA" id="ARBA00022452"/>
    </source>
</evidence>
<comment type="caution">
    <text evidence="8">The sequence shown here is derived from an EMBL/GenBank/DDBJ whole genome shotgun (WGS) entry which is preliminary data.</text>
</comment>
<dbReference type="RefSeq" id="WP_101570879.1">
    <property type="nucleotide sequence ID" value="NZ_JACOOK010000001.1"/>
</dbReference>
<keyword evidence="6" id="KW-0472">Membrane</keyword>
<keyword evidence="5" id="KW-0812">Transmembrane</keyword>
<dbReference type="EMBL" id="JACOOK010000001">
    <property type="protein sequence ID" value="MBC5615605.1"/>
    <property type="molecule type" value="Genomic_DNA"/>
</dbReference>
<evidence type="ECO:0000256" key="5">
    <source>
        <dbReference type="ARBA" id="ARBA00022692"/>
    </source>
</evidence>
<evidence type="ECO:0000313" key="8">
    <source>
        <dbReference type="EMBL" id="MBC5615605.1"/>
    </source>
</evidence>
<evidence type="ECO:0000256" key="1">
    <source>
        <dbReference type="ARBA" id="ARBA00004442"/>
    </source>
</evidence>
<evidence type="ECO:0000256" key="6">
    <source>
        <dbReference type="ARBA" id="ARBA00023136"/>
    </source>
</evidence>
<keyword evidence="7" id="KW-0998">Cell outer membrane</keyword>
<keyword evidence="9" id="KW-1185">Reference proteome</keyword>
<evidence type="ECO:0000256" key="2">
    <source>
        <dbReference type="ARBA" id="ARBA00007613"/>
    </source>
</evidence>
<organism evidence="8 9">
    <name type="scientific">Alistipes hominis</name>
    <dbReference type="NCBI Taxonomy" id="2763015"/>
    <lineage>
        <taxon>Bacteria</taxon>
        <taxon>Pseudomonadati</taxon>
        <taxon>Bacteroidota</taxon>
        <taxon>Bacteroidia</taxon>
        <taxon>Bacteroidales</taxon>
        <taxon>Rikenellaceae</taxon>
        <taxon>Alistipes</taxon>
    </lineage>
</organism>